<accession>A0A1B8PWC9</accession>
<comment type="caution">
    <text evidence="2">The sequence shown here is derived from an EMBL/GenBank/DDBJ whole genome shotgun (WGS) entry which is preliminary data.</text>
</comment>
<protein>
    <submittedName>
        <fullName evidence="2">Uncharacterized protein</fullName>
    </submittedName>
</protein>
<feature type="transmembrane region" description="Helical" evidence="1">
    <location>
        <begin position="20"/>
        <end position="46"/>
    </location>
</feature>
<name>A0A1B8PWC9_MORLA</name>
<evidence type="ECO:0000313" key="2">
    <source>
        <dbReference type="EMBL" id="OBX60036.1"/>
    </source>
</evidence>
<dbReference type="EMBL" id="LZMS01000093">
    <property type="protein sequence ID" value="OBX60036.1"/>
    <property type="molecule type" value="Genomic_DNA"/>
</dbReference>
<evidence type="ECO:0000256" key="1">
    <source>
        <dbReference type="SAM" id="Phobius"/>
    </source>
</evidence>
<dbReference type="Proteomes" id="UP000092607">
    <property type="component" value="Unassembled WGS sequence"/>
</dbReference>
<reference evidence="2 3" key="1">
    <citation type="submission" date="2016-06" db="EMBL/GenBank/DDBJ databases">
        <title>Draft genome of Moraxella lacunata CCUG 57757A.</title>
        <authorList>
            <person name="Salva-Serra F."/>
            <person name="Engstrom-Jakobsson H."/>
            <person name="Thorell K."/>
            <person name="Gonzales-Siles L."/>
            <person name="Karlsson R."/>
            <person name="Boulund F."/>
            <person name="Engstrand L."/>
            <person name="Kristiansson E."/>
            <person name="Moore E."/>
        </authorList>
    </citation>
    <scope>NUCLEOTIDE SEQUENCE [LARGE SCALE GENOMIC DNA]</scope>
    <source>
        <strain evidence="2 3">CCUG 57757A</strain>
    </source>
</reference>
<sequence length="152" mass="17552">MLIGNIVSIAMIFLPENSFGFMSVIISMIGILLLILFNLLGVFIVIKSLQPTKKIVVTDTYIRFPKKPLSNDIITIYYDNITKFERGFMREHSTLEIKDKRQRGVLADIGFLDKENFEKIYDHIHWVNYTNKLGKELGLSEAQKSQLLNKLI</sequence>
<keyword evidence="1" id="KW-0472">Membrane</keyword>
<gene>
    <name evidence="2" type="ORF">A9309_10360</name>
</gene>
<keyword evidence="1" id="KW-1133">Transmembrane helix</keyword>
<dbReference type="AlphaFoldDB" id="A0A1B8PWC9"/>
<organism evidence="2 3">
    <name type="scientific">Moraxella lacunata</name>
    <dbReference type="NCBI Taxonomy" id="477"/>
    <lineage>
        <taxon>Bacteria</taxon>
        <taxon>Pseudomonadati</taxon>
        <taxon>Pseudomonadota</taxon>
        <taxon>Gammaproteobacteria</taxon>
        <taxon>Moraxellales</taxon>
        <taxon>Moraxellaceae</taxon>
        <taxon>Moraxella</taxon>
    </lineage>
</organism>
<proteinExistence type="predicted"/>
<evidence type="ECO:0000313" key="3">
    <source>
        <dbReference type="Proteomes" id="UP000092607"/>
    </source>
</evidence>
<keyword evidence="1" id="KW-0812">Transmembrane</keyword>